<organism evidence="3 4">
    <name type="scientific">Trichoderma harzianum</name>
    <name type="common">Hypocrea lixii</name>
    <dbReference type="NCBI Taxonomy" id="5544"/>
    <lineage>
        <taxon>Eukaryota</taxon>
        <taxon>Fungi</taxon>
        <taxon>Dikarya</taxon>
        <taxon>Ascomycota</taxon>
        <taxon>Pezizomycotina</taxon>
        <taxon>Sordariomycetes</taxon>
        <taxon>Hypocreomycetidae</taxon>
        <taxon>Hypocreales</taxon>
        <taxon>Hypocreaceae</taxon>
        <taxon>Trichoderma</taxon>
    </lineage>
</organism>
<feature type="region of interest" description="Disordered" evidence="1">
    <location>
        <begin position="76"/>
        <end position="95"/>
    </location>
</feature>
<evidence type="ECO:0000259" key="2">
    <source>
        <dbReference type="PROSITE" id="PS51820"/>
    </source>
</evidence>
<dbReference type="PROSITE" id="PS51820">
    <property type="entry name" value="PA14"/>
    <property type="match status" value="1"/>
</dbReference>
<evidence type="ECO:0000313" key="3">
    <source>
        <dbReference type="EMBL" id="PNP59336.1"/>
    </source>
</evidence>
<protein>
    <recommendedName>
        <fullName evidence="2">PA14 domain-containing protein</fullName>
    </recommendedName>
</protein>
<dbReference type="InterPro" id="IPR018871">
    <property type="entry name" value="GLEYA_adhesin_domain"/>
</dbReference>
<dbReference type="Gene3D" id="2.60.120.1560">
    <property type="match status" value="1"/>
</dbReference>
<reference evidence="3 4" key="1">
    <citation type="submission" date="2017-02" db="EMBL/GenBank/DDBJ databases">
        <title>Genomes of Trichoderma spp. with biocontrol activity.</title>
        <authorList>
            <person name="Gardiner D."/>
            <person name="Kazan K."/>
            <person name="Vos C."/>
            <person name="Harvey P."/>
        </authorList>
    </citation>
    <scope>NUCLEOTIDE SEQUENCE [LARGE SCALE GENOMIC DNA]</scope>
    <source>
        <strain evidence="3 4">Tr1</strain>
    </source>
</reference>
<name>A0A2K0UNH0_TRIHA</name>
<dbReference type="AlphaFoldDB" id="A0A2K0UNH0"/>
<evidence type="ECO:0000313" key="4">
    <source>
        <dbReference type="Proteomes" id="UP000236290"/>
    </source>
</evidence>
<feature type="domain" description="PA14" evidence="2">
    <location>
        <begin position="102"/>
        <end position="275"/>
    </location>
</feature>
<gene>
    <name evidence="3" type="ORF">THARTR1_00826</name>
</gene>
<dbReference type="Proteomes" id="UP000236290">
    <property type="component" value="Unassembled WGS sequence"/>
</dbReference>
<dbReference type="OrthoDB" id="4388755at2759"/>
<dbReference type="Pfam" id="PF10528">
    <property type="entry name" value="GLEYA"/>
    <property type="match status" value="1"/>
</dbReference>
<comment type="caution">
    <text evidence="3">The sequence shown here is derived from an EMBL/GenBank/DDBJ whole genome shotgun (WGS) entry which is preliminary data.</text>
</comment>
<accession>A0A2K0UNH0</accession>
<dbReference type="InterPro" id="IPR037524">
    <property type="entry name" value="PA14/GLEYA"/>
</dbReference>
<proteinExistence type="predicted"/>
<dbReference type="EMBL" id="MTYI01000007">
    <property type="protein sequence ID" value="PNP59336.1"/>
    <property type="molecule type" value="Genomic_DNA"/>
</dbReference>
<feature type="compositionally biased region" description="Low complexity" evidence="1">
    <location>
        <begin position="76"/>
        <end position="86"/>
    </location>
</feature>
<sequence>MASVGNAHAIAVPAGQLDARTYPTPTCDPSQTVTQTETKTVTSWKALLTITLGGGTKTETKTEICTVTDTETVTQTETSTTTVTPTITPPSCPTQCPPPPSCNNLGFDWAYYNNSARNTDTMYSTFHPDSYKKTTPIYVGTTSYVGGLYQGSGTTGPIYDSSRNFPLDFFALNHHAYIYACEAGTYSISIPYANDAVYLWTGANAYSGWTDDNAQAKARYNQPQHIAGRASYNLDIPANSYVPIRFFYGQAQYGGGFNFNITTPSGQVIVSNEETFSPYVVRYSCDGTTAPPFPAFGKET</sequence>
<evidence type="ECO:0000256" key="1">
    <source>
        <dbReference type="SAM" id="MobiDB-lite"/>
    </source>
</evidence>